<evidence type="ECO:0000313" key="3">
    <source>
        <dbReference type="Proteomes" id="UP001150062"/>
    </source>
</evidence>
<feature type="coiled-coil region" evidence="1">
    <location>
        <begin position="4"/>
        <end position="34"/>
    </location>
</feature>
<gene>
    <name evidence="2" type="ORF">M0813_04074</name>
</gene>
<dbReference type="EMBL" id="JAOAOG010000271">
    <property type="protein sequence ID" value="KAJ6234271.1"/>
    <property type="molecule type" value="Genomic_DNA"/>
</dbReference>
<dbReference type="Proteomes" id="UP001150062">
    <property type="component" value="Unassembled WGS sequence"/>
</dbReference>
<sequence>MGRIEWLKVEKNDLKSEIQRLSKEREANQSIEEDNFVFEKRIFAVTQRLAFEQRRQIALSDNMTQLQLLYFRTNGARLRKEAKETRWKLEEQIFAKKQKVKELSVEYEKLKKEKEEERKKEKQNSTDVGVQIKTLRTALMKRPSIILKKEVKKDHPVKGFQNNYKEIQEMYMGK</sequence>
<reference evidence="2" key="1">
    <citation type="submission" date="2022-08" db="EMBL/GenBank/DDBJ databases">
        <title>Novel sulfate-reducing endosymbionts in the free-living metamonad Anaeramoeba.</title>
        <authorList>
            <person name="Jerlstrom-Hultqvist J."/>
            <person name="Cepicka I."/>
            <person name="Gallot-Lavallee L."/>
            <person name="Salas-Leiva D."/>
            <person name="Curtis B.A."/>
            <person name="Zahonova K."/>
            <person name="Pipaliya S."/>
            <person name="Dacks J."/>
            <person name="Roger A.J."/>
        </authorList>
    </citation>
    <scope>NUCLEOTIDE SEQUENCE</scope>
    <source>
        <strain evidence="2">Schooner1</strain>
    </source>
</reference>
<feature type="coiled-coil region" evidence="1">
    <location>
        <begin position="93"/>
        <end position="127"/>
    </location>
</feature>
<comment type="caution">
    <text evidence="2">The sequence shown here is derived from an EMBL/GenBank/DDBJ whole genome shotgun (WGS) entry which is preliminary data.</text>
</comment>
<keyword evidence="1" id="KW-0175">Coiled coil</keyword>
<protein>
    <submittedName>
        <fullName evidence="2">Uncharacterized protein</fullName>
    </submittedName>
</protein>
<organism evidence="2 3">
    <name type="scientific">Anaeramoeba flamelloides</name>
    <dbReference type="NCBI Taxonomy" id="1746091"/>
    <lineage>
        <taxon>Eukaryota</taxon>
        <taxon>Metamonada</taxon>
        <taxon>Anaeramoebidae</taxon>
        <taxon>Anaeramoeba</taxon>
    </lineage>
</organism>
<name>A0ABQ8XNX8_9EUKA</name>
<accession>A0ABQ8XNX8</accession>
<proteinExistence type="predicted"/>
<evidence type="ECO:0000256" key="1">
    <source>
        <dbReference type="SAM" id="Coils"/>
    </source>
</evidence>
<evidence type="ECO:0000313" key="2">
    <source>
        <dbReference type="EMBL" id="KAJ6234271.1"/>
    </source>
</evidence>
<keyword evidence="3" id="KW-1185">Reference proteome</keyword>